<dbReference type="GO" id="GO:0005886">
    <property type="term" value="C:plasma membrane"/>
    <property type="evidence" value="ECO:0007669"/>
    <property type="project" value="InterPro"/>
</dbReference>
<gene>
    <name evidence="2" type="ORF">SLEP1_g32958</name>
</gene>
<feature type="compositionally biased region" description="Acidic residues" evidence="1">
    <location>
        <begin position="74"/>
        <end position="92"/>
    </location>
</feature>
<evidence type="ECO:0000313" key="3">
    <source>
        <dbReference type="Proteomes" id="UP001054252"/>
    </source>
</evidence>
<organism evidence="2 3">
    <name type="scientific">Rubroshorea leprosula</name>
    <dbReference type="NCBI Taxonomy" id="152421"/>
    <lineage>
        <taxon>Eukaryota</taxon>
        <taxon>Viridiplantae</taxon>
        <taxon>Streptophyta</taxon>
        <taxon>Embryophyta</taxon>
        <taxon>Tracheophyta</taxon>
        <taxon>Spermatophyta</taxon>
        <taxon>Magnoliopsida</taxon>
        <taxon>eudicotyledons</taxon>
        <taxon>Gunneridae</taxon>
        <taxon>Pentapetalae</taxon>
        <taxon>rosids</taxon>
        <taxon>malvids</taxon>
        <taxon>Malvales</taxon>
        <taxon>Dipterocarpaceae</taxon>
        <taxon>Rubroshorea</taxon>
    </lineage>
</organism>
<evidence type="ECO:0000313" key="2">
    <source>
        <dbReference type="EMBL" id="GKV23200.1"/>
    </source>
</evidence>
<evidence type="ECO:0008006" key="4">
    <source>
        <dbReference type="Google" id="ProtNLM"/>
    </source>
</evidence>
<keyword evidence="3" id="KW-1185">Reference proteome</keyword>
<feature type="region of interest" description="Disordered" evidence="1">
    <location>
        <begin position="188"/>
        <end position="213"/>
    </location>
</feature>
<reference evidence="2 3" key="1">
    <citation type="journal article" date="2021" name="Commun. Biol.">
        <title>The genome of Shorea leprosula (Dipterocarpaceae) highlights the ecological relevance of drought in aseasonal tropical rainforests.</title>
        <authorList>
            <person name="Ng K.K.S."/>
            <person name="Kobayashi M.J."/>
            <person name="Fawcett J.A."/>
            <person name="Hatakeyama M."/>
            <person name="Paape T."/>
            <person name="Ng C.H."/>
            <person name="Ang C.C."/>
            <person name="Tnah L.H."/>
            <person name="Lee C.T."/>
            <person name="Nishiyama T."/>
            <person name="Sese J."/>
            <person name="O'Brien M.J."/>
            <person name="Copetti D."/>
            <person name="Mohd Noor M.I."/>
            <person name="Ong R.C."/>
            <person name="Putra M."/>
            <person name="Sireger I.Z."/>
            <person name="Indrioko S."/>
            <person name="Kosugi Y."/>
            <person name="Izuno A."/>
            <person name="Isagi Y."/>
            <person name="Lee S.L."/>
            <person name="Shimizu K.K."/>
        </authorList>
    </citation>
    <scope>NUCLEOTIDE SEQUENCE [LARGE SCALE GENOMIC DNA]</scope>
    <source>
        <strain evidence="2">214</strain>
    </source>
</reference>
<feature type="region of interest" description="Disordered" evidence="1">
    <location>
        <begin position="402"/>
        <end position="423"/>
    </location>
</feature>
<dbReference type="PANTHER" id="PTHR33929">
    <property type="entry name" value="MEMBRANE-ASSOCIATED KINASE REGULATOR 2-RELATED"/>
    <property type="match status" value="1"/>
</dbReference>
<feature type="compositionally biased region" description="Low complexity" evidence="1">
    <location>
        <begin position="294"/>
        <end position="310"/>
    </location>
</feature>
<sequence length="423" mass="46161">MEAFSLLKYWRGGGGLRVVRGGGGGVVGGGGGGNPGIASGTTTTIVTALSTHQAVDTDEDDNDDGPFFDLEFAVPDDDDDDDEEDEAEEETEGNEKIERENAGEEEESGSESDGEEFNFTLSSDSSNDLTDPNLELSPSDDLFFKGRLVPIEPNSSIDSKPPQFPVSLLKSATKFRVFLLRLKKSKLNAGEKTGETNGSPKKQEENNNGNNNSKFFSVKFKVEEVPIVSLFTRDNSKCQKQQNTEESGSDEKKFSKDVMQKYLKKVKPLYVRVSRRYVEKLRFSGQLSLNSLKPTAPSSTAAQKSSSAKSTAEKEKPEAEVGENNTNVKSYKQGNIPARLRVVCKHLGKSRSASSAVAAVPSPFSSQRRDDSLLQQEDGIQSAILHCKRSFNASRDSEASMLARSVSDASHDKSIDLSEKERE</sequence>
<dbReference type="EMBL" id="BPVZ01000062">
    <property type="protein sequence ID" value="GKV23200.1"/>
    <property type="molecule type" value="Genomic_DNA"/>
</dbReference>
<dbReference type="PANTHER" id="PTHR33929:SF1">
    <property type="entry name" value="MEMBRANE-ASSOCIATED KINASE REGULATOR 2-RELATED"/>
    <property type="match status" value="1"/>
</dbReference>
<feature type="compositionally biased region" description="Acidic residues" evidence="1">
    <location>
        <begin position="103"/>
        <end position="116"/>
    </location>
</feature>
<feature type="region of interest" description="Disordered" evidence="1">
    <location>
        <begin position="233"/>
        <end position="253"/>
    </location>
</feature>
<feature type="compositionally biased region" description="Polar residues" evidence="1">
    <location>
        <begin position="323"/>
        <end position="332"/>
    </location>
</feature>
<dbReference type="AlphaFoldDB" id="A0AAV5KF40"/>
<dbReference type="Proteomes" id="UP001054252">
    <property type="component" value="Unassembled WGS sequence"/>
</dbReference>
<proteinExistence type="predicted"/>
<name>A0AAV5KF40_9ROSI</name>
<comment type="caution">
    <text evidence="2">The sequence shown here is derived from an EMBL/GenBank/DDBJ whole genome shotgun (WGS) entry which is preliminary data.</text>
</comment>
<feature type="compositionally biased region" description="Basic and acidic residues" evidence="1">
    <location>
        <begin position="409"/>
        <end position="423"/>
    </location>
</feature>
<accession>A0AAV5KF40</accession>
<protein>
    <recommendedName>
        <fullName evidence="4">Membrane-associated kinase regulator 2</fullName>
    </recommendedName>
</protein>
<feature type="compositionally biased region" description="Low complexity" evidence="1">
    <location>
        <begin position="117"/>
        <end position="130"/>
    </location>
</feature>
<evidence type="ECO:0000256" key="1">
    <source>
        <dbReference type="SAM" id="MobiDB-lite"/>
    </source>
</evidence>
<feature type="region of interest" description="Disordered" evidence="1">
    <location>
        <begin position="289"/>
        <end position="332"/>
    </location>
</feature>
<feature type="compositionally biased region" description="Basic and acidic residues" evidence="1">
    <location>
        <begin position="93"/>
        <end position="102"/>
    </location>
</feature>
<dbReference type="InterPro" id="IPR039619">
    <property type="entry name" value="MAKR2/5"/>
</dbReference>
<feature type="compositionally biased region" description="Acidic residues" evidence="1">
    <location>
        <begin position="56"/>
        <end position="66"/>
    </location>
</feature>
<feature type="region of interest" description="Disordered" evidence="1">
    <location>
        <begin position="55"/>
        <end position="141"/>
    </location>
</feature>